<dbReference type="AlphaFoldDB" id="A0A9Q0DEK3"/>
<evidence type="ECO:0000256" key="7">
    <source>
        <dbReference type="SAM" id="SignalP"/>
    </source>
</evidence>
<dbReference type="Pfam" id="PF00884">
    <property type="entry name" value="Sulfatase"/>
    <property type="match status" value="1"/>
</dbReference>
<evidence type="ECO:0000256" key="1">
    <source>
        <dbReference type="ARBA" id="ARBA00001913"/>
    </source>
</evidence>
<comment type="cofactor">
    <cofactor evidence="1">
        <name>Ca(2+)</name>
        <dbReference type="ChEBI" id="CHEBI:29108"/>
    </cofactor>
</comment>
<comment type="caution">
    <text evidence="9">The sequence shown here is derived from an EMBL/GenBank/DDBJ whole genome shotgun (WGS) entry which is preliminary data.</text>
</comment>
<keyword evidence="7" id="KW-0732">Signal</keyword>
<dbReference type="PANTHER" id="PTHR10342:SF69">
    <property type="entry name" value="ARYLSULFATASE J"/>
    <property type="match status" value="1"/>
</dbReference>
<protein>
    <recommendedName>
        <fullName evidence="8">Sulfatase N-terminal domain-containing protein</fullName>
    </recommendedName>
</protein>
<keyword evidence="4" id="KW-0378">Hydrolase</keyword>
<dbReference type="GO" id="GO:0008484">
    <property type="term" value="F:sulfuric ester hydrolase activity"/>
    <property type="evidence" value="ECO:0007669"/>
    <property type="project" value="InterPro"/>
</dbReference>
<evidence type="ECO:0000256" key="4">
    <source>
        <dbReference type="ARBA" id="ARBA00022801"/>
    </source>
</evidence>
<evidence type="ECO:0000313" key="10">
    <source>
        <dbReference type="Proteomes" id="UP001148018"/>
    </source>
</evidence>
<keyword evidence="10" id="KW-1185">Reference proteome</keyword>
<name>A0A9Q0DEK3_9TELE</name>
<dbReference type="PROSITE" id="PS00523">
    <property type="entry name" value="SULFATASE_1"/>
    <property type="match status" value="1"/>
</dbReference>
<dbReference type="InterPro" id="IPR024607">
    <property type="entry name" value="Sulfatase_CS"/>
</dbReference>
<dbReference type="InterPro" id="IPR047115">
    <property type="entry name" value="ARSB"/>
</dbReference>
<gene>
    <name evidence="9" type="ORF">NHX12_014279</name>
</gene>
<comment type="similarity">
    <text evidence="2">Belongs to the sulfatase family.</text>
</comment>
<evidence type="ECO:0000256" key="5">
    <source>
        <dbReference type="ARBA" id="ARBA00022837"/>
    </source>
</evidence>
<dbReference type="PANTHER" id="PTHR10342">
    <property type="entry name" value="ARYLSULFATASE"/>
    <property type="match status" value="1"/>
</dbReference>
<evidence type="ECO:0000313" key="9">
    <source>
        <dbReference type="EMBL" id="KAJ3585560.1"/>
    </source>
</evidence>
<feature type="signal peptide" evidence="7">
    <location>
        <begin position="1"/>
        <end position="30"/>
    </location>
</feature>
<dbReference type="InterPro" id="IPR017850">
    <property type="entry name" value="Alkaline_phosphatase_core_sf"/>
</dbReference>
<organism evidence="9 10">
    <name type="scientific">Muraenolepis orangiensis</name>
    <name type="common">Patagonian moray cod</name>
    <dbReference type="NCBI Taxonomy" id="630683"/>
    <lineage>
        <taxon>Eukaryota</taxon>
        <taxon>Metazoa</taxon>
        <taxon>Chordata</taxon>
        <taxon>Craniata</taxon>
        <taxon>Vertebrata</taxon>
        <taxon>Euteleostomi</taxon>
        <taxon>Actinopterygii</taxon>
        <taxon>Neopterygii</taxon>
        <taxon>Teleostei</taxon>
        <taxon>Neoteleostei</taxon>
        <taxon>Acanthomorphata</taxon>
        <taxon>Zeiogadaria</taxon>
        <taxon>Gadariae</taxon>
        <taxon>Gadiformes</taxon>
        <taxon>Muraenolepidoidei</taxon>
        <taxon>Muraenolepididae</taxon>
        <taxon>Muraenolepis</taxon>
    </lineage>
</organism>
<reference evidence="9" key="1">
    <citation type="submission" date="2022-07" db="EMBL/GenBank/DDBJ databases">
        <title>Chromosome-level genome of Muraenolepis orangiensis.</title>
        <authorList>
            <person name="Kim J."/>
        </authorList>
    </citation>
    <scope>NUCLEOTIDE SEQUENCE</scope>
    <source>
        <strain evidence="9">KU_S4_2022</strain>
        <tissue evidence="9">Muscle</tissue>
    </source>
</reference>
<sequence>MIFCYNMFSPRHLLLVISGVLLGFVAQARCFQQMTWDHWSANSRNRENHLIPGKPGAQPHIVFVLVDDQGFRDVGYHGSEIKTPTLDRLAAEGVKLENYYVQPLCSPSRSQLMTGRCVCVCVCVCVVMTPYRGIMLYSSLAFTPSYRIPFTHLISPGCLAAGTSNVVKRKQKFTPERISKPVITGSRLARLAESFAAAMALSCQPFAGTQGSLF</sequence>
<evidence type="ECO:0000256" key="6">
    <source>
        <dbReference type="ARBA" id="ARBA00023180"/>
    </source>
</evidence>
<accession>A0A9Q0DEK3</accession>
<dbReference type="Gene3D" id="3.40.720.10">
    <property type="entry name" value="Alkaline Phosphatase, subunit A"/>
    <property type="match status" value="1"/>
</dbReference>
<dbReference type="SUPFAM" id="SSF53649">
    <property type="entry name" value="Alkaline phosphatase-like"/>
    <property type="match status" value="1"/>
</dbReference>
<dbReference type="GO" id="GO:0046872">
    <property type="term" value="F:metal ion binding"/>
    <property type="evidence" value="ECO:0007669"/>
    <property type="project" value="UniProtKB-KW"/>
</dbReference>
<feature type="chain" id="PRO_5040356378" description="Sulfatase N-terminal domain-containing protein" evidence="7">
    <location>
        <begin position="31"/>
        <end position="214"/>
    </location>
</feature>
<dbReference type="OrthoDB" id="103349at2759"/>
<feature type="domain" description="Sulfatase N-terminal" evidence="8">
    <location>
        <begin position="59"/>
        <end position="116"/>
    </location>
</feature>
<keyword evidence="3" id="KW-0479">Metal-binding</keyword>
<evidence type="ECO:0000259" key="8">
    <source>
        <dbReference type="Pfam" id="PF00884"/>
    </source>
</evidence>
<evidence type="ECO:0000256" key="3">
    <source>
        <dbReference type="ARBA" id="ARBA00022723"/>
    </source>
</evidence>
<dbReference type="EMBL" id="JANIIK010000118">
    <property type="protein sequence ID" value="KAJ3585560.1"/>
    <property type="molecule type" value="Genomic_DNA"/>
</dbReference>
<proteinExistence type="inferred from homology"/>
<evidence type="ECO:0000256" key="2">
    <source>
        <dbReference type="ARBA" id="ARBA00008779"/>
    </source>
</evidence>
<dbReference type="Proteomes" id="UP001148018">
    <property type="component" value="Unassembled WGS sequence"/>
</dbReference>
<keyword evidence="5" id="KW-0106">Calcium</keyword>
<keyword evidence="6" id="KW-0325">Glycoprotein</keyword>
<dbReference type="InterPro" id="IPR000917">
    <property type="entry name" value="Sulfatase_N"/>
</dbReference>